<keyword evidence="5 9" id="KW-0547">Nucleotide-binding</keyword>
<dbReference type="SUPFAM" id="SSF56059">
    <property type="entry name" value="Glutathione synthetase ATP-binding domain-like"/>
    <property type="match status" value="1"/>
</dbReference>
<keyword evidence="8 9" id="KW-0460">Magnesium</keyword>
<accession>A0A8T2SMS8</accession>
<dbReference type="InterPro" id="IPR008656">
    <property type="entry name" value="Inositol_tetrakis-P_1-kinase"/>
</dbReference>
<feature type="binding site" evidence="10">
    <location>
        <position position="298"/>
    </location>
    <ligand>
        <name>1D-myo-inositol 1,3,4-trisphosphate</name>
        <dbReference type="ChEBI" id="CHEBI:58414"/>
    </ligand>
</feature>
<feature type="binding site" evidence="11">
    <location>
        <position position="277"/>
    </location>
    <ligand>
        <name>Mg(2+)</name>
        <dbReference type="ChEBI" id="CHEBI:18420"/>
        <label>1</label>
    </ligand>
</feature>
<keyword evidence="6 9" id="KW-0418">Kinase</keyword>
<evidence type="ECO:0000256" key="10">
    <source>
        <dbReference type="PIRSR" id="PIRSR038186-1"/>
    </source>
</evidence>
<feature type="binding site" evidence="10">
    <location>
        <position position="294"/>
    </location>
    <ligand>
        <name>1D-myo-inositol 1,3,4-trisphosphate</name>
        <dbReference type="ChEBI" id="CHEBI:58414"/>
    </ligand>
</feature>
<comment type="subunit">
    <text evidence="2 9">Monomer.</text>
</comment>
<feature type="binding site" evidence="10">
    <location>
        <position position="99"/>
    </location>
    <ligand>
        <name>ATP</name>
        <dbReference type="ChEBI" id="CHEBI:30616"/>
    </ligand>
</feature>
<keyword evidence="4 9" id="KW-0479">Metal-binding</keyword>
<keyword evidence="14" id="KW-1185">Reference proteome</keyword>
<reference evidence="13" key="1">
    <citation type="submission" date="2021-08" db="EMBL/GenBank/DDBJ databases">
        <title>WGS assembly of Ceratopteris richardii.</title>
        <authorList>
            <person name="Marchant D.B."/>
            <person name="Chen G."/>
            <person name="Jenkins J."/>
            <person name="Shu S."/>
            <person name="Leebens-Mack J."/>
            <person name="Grimwood J."/>
            <person name="Schmutz J."/>
            <person name="Soltis P."/>
            <person name="Soltis D."/>
            <person name="Chen Z.-H."/>
        </authorList>
    </citation>
    <scope>NUCLEOTIDE SEQUENCE</scope>
    <source>
        <strain evidence="13">Whitten #5841</strain>
        <tissue evidence="13">Leaf</tissue>
    </source>
</reference>
<evidence type="ECO:0000256" key="3">
    <source>
        <dbReference type="ARBA" id="ARBA00022679"/>
    </source>
</evidence>
<dbReference type="Pfam" id="PF17927">
    <property type="entry name" value="Ins134_P3_kin_N"/>
    <property type="match status" value="1"/>
</dbReference>
<evidence type="ECO:0000256" key="2">
    <source>
        <dbReference type="ARBA" id="ARBA00011245"/>
    </source>
</evidence>
<comment type="function">
    <text evidence="9">Kinase that can phosphorylate various inositol polyphosphate such as Ins(3,4,5,6)P4 or Ins(1,3,4)P3.</text>
</comment>
<evidence type="ECO:0000256" key="8">
    <source>
        <dbReference type="ARBA" id="ARBA00022842"/>
    </source>
</evidence>
<evidence type="ECO:0000256" key="11">
    <source>
        <dbReference type="PIRSR" id="PIRSR038186-2"/>
    </source>
</evidence>
<feature type="binding site" evidence="10">
    <location>
        <begin position="187"/>
        <end position="198"/>
    </location>
    <ligand>
        <name>ATP</name>
        <dbReference type="ChEBI" id="CHEBI:30616"/>
    </ligand>
</feature>
<dbReference type="GO" id="GO:0005737">
    <property type="term" value="C:cytoplasm"/>
    <property type="evidence" value="ECO:0007669"/>
    <property type="project" value="TreeGrafter"/>
</dbReference>
<evidence type="ECO:0000313" key="14">
    <source>
        <dbReference type="Proteomes" id="UP000825935"/>
    </source>
</evidence>
<evidence type="ECO:0000259" key="12">
    <source>
        <dbReference type="PROSITE" id="PS50975"/>
    </source>
</evidence>
<evidence type="ECO:0000256" key="9">
    <source>
        <dbReference type="PIRNR" id="PIRNR038186"/>
    </source>
</evidence>
<gene>
    <name evidence="13" type="ORF">KP509_19G060000</name>
</gene>
<proteinExistence type="inferred from homology"/>
<name>A0A8T2SMS8_CERRI</name>
<feature type="binding site" evidence="10">
    <location>
        <position position="198"/>
    </location>
    <ligand>
        <name>1D-myo-inositol 1,3,4-trisphosphate</name>
        <dbReference type="ChEBI" id="CHEBI:58414"/>
    </ligand>
</feature>
<comment type="similarity">
    <text evidence="1 9">Belongs to the ITPK1 family.</text>
</comment>
<dbReference type="PROSITE" id="PS50975">
    <property type="entry name" value="ATP_GRASP"/>
    <property type="match status" value="1"/>
</dbReference>
<dbReference type="InterPro" id="IPR040464">
    <property type="entry name" value="InsP(3)kin_ATP-grasp"/>
</dbReference>
<evidence type="ECO:0000313" key="13">
    <source>
        <dbReference type="EMBL" id="KAH7352717.1"/>
    </source>
</evidence>
<dbReference type="EMBL" id="CM035424">
    <property type="protein sequence ID" value="KAH7352717.1"/>
    <property type="molecule type" value="Genomic_DNA"/>
</dbReference>
<dbReference type="GO" id="GO:0000287">
    <property type="term" value="F:magnesium ion binding"/>
    <property type="evidence" value="ECO:0007669"/>
    <property type="project" value="InterPro"/>
</dbReference>
<comment type="caution">
    <text evidence="13">The sequence shown here is derived from an EMBL/GenBank/DDBJ whole genome shotgun (WGS) entry which is preliminary data.</text>
</comment>
<dbReference type="Gene3D" id="3.30.470.20">
    <property type="entry name" value="ATP-grasp fold, B domain"/>
    <property type="match status" value="1"/>
</dbReference>
<dbReference type="PANTHER" id="PTHR14217">
    <property type="entry name" value="INOSITOL-TETRAKISPHOSPHATE 1-KINASE"/>
    <property type="match status" value="1"/>
</dbReference>
<feature type="binding site" evidence="10">
    <location>
        <position position="23"/>
    </location>
    <ligand>
        <name>1D-myo-inositol 1,3,4-trisphosphate</name>
        <dbReference type="ChEBI" id="CHEBI:58414"/>
    </ligand>
</feature>
<evidence type="ECO:0000256" key="6">
    <source>
        <dbReference type="ARBA" id="ARBA00022777"/>
    </source>
</evidence>
<dbReference type="Proteomes" id="UP000825935">
    <property type="component" value="Chromosome 19"/>
</dbReference>
<dbReference type="OrthoDB" id="25308at2759"/>
<dbReference type="Pfam" id="PF05770">
    <property type="entry name" value="Ins134_P3_kin"/>
    <property type="match status" value="1"/>
</dbReference>
<sequence>MVDRRGGDHDGEFVIAYALLEKKKHSFLQESLLTQAEAVGIRFVPIDLQRPLTSQGPFHAILHKHPSFSWEAQLTDYAASHPHVLIVDPPQFIVRLRNRVSMLQAVAELQNASSSAFLSLDASVQVPTQCVLHGGESEEERLALLERLHFPVIAKPLLVDGSAKSHVMSLAFNIQSLSKLKPPLVLQEFINHGGVIFKVYVAGEFVQCVRRKSLPDVSNTNGDLLEPVSFCQISNTSSTEYSDSPDLQDIELPPADFIVKFAAGLRKVLSLRLFNFDIIRDVQSMNQYYIIDINYFPGYSKMLHYETVMIDFFLSLAKEQRSLM</sequence>
<comment type="cofactor">
    <cofactor evidence="9 11">
        <name>Mg(2+)</name>
        <dbReference type="ChEBI" id="CHEBI:18420"/>
    </cofactor>
    <text evidence="9 11">Binds 2 magnesium ions per subunit.</text>
</comment>
<feature type="domain" description="ATP-grasp" evidence="12">
    <location>
        <begin position="116"/>
        <end position="321"/>
    </location>
</feature>
<feature type="binding site" evidence="11">
    <location>
        <position position="292"/>
    </location>
    <ligand>
        <name>Mg(2+)</name>
        <dbReference type="ChEBI" id="CHEBI:18420"/>
        <label>2</label>
    </ligand>
</feature>
<evidence type="ECO:0000256" key="7">
    <source>
        <dbReference type="ARBA" id="ARBA00022840"/>
    </source>
</evidence>
<keyword evidence="3 9" id="KW-0808">Transferase</keyword>
<evidence type="ECO:0000256" key="5">
    <source>
        <dbReference type="ARBA" id="ARBA00022741"/>
    </source>
</evidence>
<feature type="binding site" evidence="11">
    <location>
        <position position="292"/>
    </location>
    <ligand>
        <name>Mg(2+)</name>
        <dbReference type="ChEBI" id="CHEBI:18420"/>
        <label>1</label>
    </ligand>
</feature>
<feature type="binding site" evidence="10">
    <location>
        <position position="166"/>
    </location>
    <ligand>
        <name>1D-myo-inositol 1,3,4-trisphosphate</name>
        <dbReference type="ChEBI" id="CHEBI:58414"/>
    </ligand>
</feature>
<dbReference type="PANTHER" id="PTHR14217:SF24">
    <property type="entry name" value="INOSITOL-TETRAKISPHOSPHATE 1-KINASE 1"/>
    <property type="match status" value="1"/>
</dbReference>
<comment type="catalytic activity">
    <reaction evidence="9">
        <text>1D-myo-inositol 3,4,5,6-tetrakisphosphate + ATP = 1D-myo-inositol 1,3,4,5,6-pentakisphosphate + ADP + H(+)</text>
        <dbReference type="Rhea" id="RHEA:12452"/>
        <dbReference type="ChEBI" id="CHEBI:15378"/>
        <dbReference type="ChEBI" id="CHEBI:30616"/>
        <dbReference type="ChEBI" id="CHEBI:57539"/>
        <dbReference type="ChEBI" id="CHEBI:57733"/>
        <dbReference type="ChEBI" id="CHEBI:456216"/>
        <dbReference type="EC" id="2.7.1.134"/>
    </reaction>
</comment>
<feature type="binding site" evidence="10">
    <location>
        <position position="213"/>
    </location>
    <ligand>
        <name>ATP</name>
        <dbReference type="ChEBI" id="CHEBI:30616"/>
    </ligand>
</feature>
<dbReference type="InterPro" id="IPR041429">
    <property type="entry name" value="ITPK1_N"/>
</dbReference>
<dbReference type="GO" id="GO:0005524">
    <property type="term" value="F:ATP binding"/>
    <property type="evidence" value="ECO:0007669"/>
    <property type="project" value="UniProtKB-UniRule"/>
</dbReference>
<organism evidence="13 14">
    <name type="scientific">Ceratopteris richardii</name>
    <name type="common">Triangle waterfern</name>
    <dbReference type="NCBI Taxonomy" id="49495"/>
    <lineage>
        <taxon>Eukaryota</taxon>
        <taxon>Viridiplantae</taxon>
        <taxon>Streptophyta</taxon>
        <taxon>Embryophyta</taxon>
        <taxon>Tracheophyta</taxon>
        <taxon>Polypodiopsida</taxon>
        <taxon>Polypodiidae</taxon>
        <taxon>Polypodiales</taxon>
        <taxon>Pteridineae</taxon>
        <taxon>Pteridaceae</taxon>
        <taxon>Parkerioideae</taxon>
        <taxon>Ceratopteris</taxon>
    </lineage>
</organism>
<feature type="binding site" evidence="11">
    <location>
        <position position="294"/>
    </location>
    <ligand>
        <name>Mg(2+)</name>
        <dbReference type="ChEBI" id="CHEBI:18420"/>
        <label>2</label>
    </ligand>
</feature>
<evidence type="ECO:0000256" key="4">
    <source>
        <dbReference type="ARBA" id="ARBA00022723"/>
    </source>
</evidence>
<dbReference type="EC" id="2.7.1.134" evidence="9"/>
<dbReference type="GO" id="GO:0052726">
    <property type="term" value="F:inositol-1,3,4-trisphosphate 5-kinase activity"/>
    <property type="evidence" value="ECO:0007669"/>
    <property type="project" value="InterPro"/>
</dbReference>
<dbReference type="GO" id="GO:0032957">
    <property type="term" value="P:inositol trisphosphate metabolic process"/>
    <property type="evidence" value="ECO:0007669"/>
    <property type="project" value="InterPro"/>
</dbReference>
<evidence type="ECO:0000256" key="1">
    <source>
        <dbReference type="ARBA" id="ARBA00009601"/>
    </source>
</evidence>
<dbReference type="AlphaFoldDB" id="A0A8T2SMS8"/>
<dbReference type="GO" id="GO:0047325">
    <property type="term" value="F:inositol-3,4,5,6-tetrakisphosphate 1-kinase activity"/>
    <property type="evidence" value="ECO:0007669"/>
    <property type="project" value="UniProtKB-EC"/>
</dbReference>
<feature type="binding site" evidence="10">
    <location>
        <position position="64"/>
    </location>
    <ligand>
        <name>1D-myo-inositol 1,3,4-trisphosphate</name>
        <dbReference type="ChEBI" id="CHEBI:58414"/>
    </ligand>
</feature>
<dbReference type="InterPro" id="IPR011761">
    <property type="entry name" value="ATP-grasp"/>
</dbReference>
<dbReference type="OMA" id="ESCSHLT"/>
<protein>
    <recommendedName>
        <fullName evidence="9">Inositol-tetrakisphosphate 1-kinase</fullName>
        <ecNumber evidence="9">2.7.1.134</ecNumber>
    </recommendedName>
</protein>
<dbReference type="GO" id="GO:0052725">
    <property type="term" value="F:inositol-1,3,4-trisphosphate 6-kinase activity"/>
    <property type="evidence" value="ECO:0007669"/>
    <property type="project" value="InterPro"/>
</dbReference>
<dbReference type="PIRSF" id="PIRSF038186">
    <property type="entry name" value="ITPK"/>
    <property type="match status" value="1"/>
</dbReference>
<keyword evidence="7 9" id="KW-0067">ATP-binding</keyword>
<feature type="binding site" evidence="10">
    <location>
        <position position="155"/>
    </location>
    <ligand>
        <name>ATP</name>
        <dbReference type="ChEBI" id="CHEBI:30616"/>
    </ligand>
</feature>